<evidence type="ECO:0000313" key="7">
    <source>
        <dbReference type="EMBL" id="RGQ36870.1"/>
    </source>
</evidence>
<accession>A0A412AVF8</accession>
<dbReference type="InterPro" id="IPR002797">
    <property type="entry name" value="Polysacc_synth"/>
</dbReference>
<feature type="transmembrane region" description="Helical" evidence="6">
    <location>
        <begin position="170"/>
        <end position="186"/>
    </location>
</feature>
<keyword evidence="4 6" id="KW-1133">Transmembrane helix</keyword>
<keyword evidence="3 6" id="KW-0812">Transmembrane</keyword>
<feature type="transmembrane region" description="Helical" evidence="6">
    <location>
        <begin position="212"/>
        <end position="232"/>
    </location>
</feature>
<evidence type="ECO:0008006" key="9">
    <source>
        <dbReference type="Google" id="ProtNLM"/>
    </source>
</evidence>
<dbReference type="Proteomes" id="UP000284751">
    <property type="component" value="Unassembled WGS sequence"/>
</dbReference>
<evidence type="ECO:0000256" key="2">
    <source>
        <dbReference type="ARBA" id="ARBA00022475"/>
    </source>
</evidence>
<feature type="transmembrane region" description="Helical" evidence="6">
    <location>
        <begin position="327"/>
        <end position="346"/>
    </location>
</feature>
<name>A0A412AVF8_9FIRM</name>
<feature type="transmembrane region" description="Helical" evidence="6">
    <location>
        <begin position="252"/>
        <end position="273"/>
    </location>
</feature>
<comment type="subcellular location">
    <subcellularLocation>
        <location evidence="1">Cell membrane</location>
        <topology evidence="1">Multi-pass membrane protein</topology>
    </subcellularLocation>
</comment>
<evidence type="ECO:0000256" key="4">
    <source>
        <dbReference type="ARBA" id="ARBA00022989"/>
    </source>
</evidence>
<feature type="transmembrane region" description="Helical" evidence="6">
    <location>
        <begin position="433"/>
        <end position="454"/>
    </location>
</feature>
<evidence type="ECO:0000256" key="6">
    <source>
        <dbReference type="SAM" id="Phobius"/>
    </source>
</evidence>
<dbReference type="InterPro" id="IPR050833">
    <property type="entry name" value="Poly_Biosynth_Transport"/>
</dbReference>
<feature type="transmembrane region" description="Helical" evidence="6">
    <location>
        <begin position="141"/>
        <end position="164"/>
    </location>
</feature>
<feature type="transmembrane region" description="Helical" evidence="6">
    <location>
        <begin position="379"/>
        <end position="396"/>
    </location>
</feature>
<comment type="caution">
    <text evidence="7">The sequence shown here is derived from an EMBL/GenBank/DDBJ whole genome shotgun (WGS) entry which is preliminary data.</text>
</comment>
<organism evidence="7 8">
    <name type="scientific">[Clostridium] leptum</name>
    <dbReference type="NCBI Taxonomy" id="1535"/>
    <lineage>
        <taxon>Bacteria</taxon>
        <taxon>Bacillati</taxon>
        <taxon>Bacillota</taxon>
        <taxon>Clostridia</taxon>
        <taxon>Eubacteriales</taxon>
        <taxon>Oscillospiraceae</taxon>
        <taxon>Oscillospiraceae incertae sedis</taxon>
    </lineage>
</organism>
<dbReference type="PANTHER" id="PTHR30250:SF11">
    <property type="entry name" value="O-ANTIGEN TRANSPORTER-RELATED"/>
    <property type="match status" value="1"/>
</dbReference>
<dbReference type="PANTHER" id="PTHR30250">
    <property type="entry name" value="PST FAMILY PREDICTED COLANIC ACID TRANSPORTER"/>
    <property type="match status" value="1"/>
</dbReference>
<keyword evidence="2" id="KW-1003">Cell membrane</keyword>
<sequence length="479" mass="52895">MSSTKKFFKSSMVYFMGNVLTKIISFFLLPLYTTRISTDEYGYFNTSTNYLDILIAILCMEIWSVIMRFMFDYEGRRGKEKAITNGLVIFCVSLLGYCAVFAVLALALDLQYLLLIFIMGLCSMIQAIYTYTTRGLGYNAVFAVSGIVGSLVNSLTNVALILGFSMTVKSLYLAAIAGYAVQILMLERKIHLLKAIHPNLVRPRLLKRMLRFSLPLAANAVCACFLTNYNSIMVTNLLGLSENGVFSAAGKFAVALTLVSSCLSMAWQELFFSKGGEEDKGAFYTRAMSYYYRFLTLTLALLLPVVNVVFSFFIGPEYAGAFPLVPLYLISTGASIYSGFLGYIFSSDKRTNVVMVSTLAAAAVNVACLHLTIRWIGAQAASLALLLGFAACIVIRQAILKKETGAKFPFPFFLFSAVLLGVSGYVYFAFGRLVNFCYGLGVFALFCFLFRDLLKSLLQSGRTFLTRRKGGKKASGSRE</sequence>
<evidence type="ECO:0000313" key="8">
    <source>
        <dbReference type="Proteomes" id="UP000284751"/>
    </source>
</evidence>
<feature type="transmembrane region" description="Helical" evidence="6">
    <location>
        <begin position="353"/>
        <end position="373"/>
    </location>
</feature>
<feature type="transmembrane region" description="Helical" evidence="6">
    <location>
        <begin position="83"/>
        <end position="106"/>
    </location>
</feature>
<dbReference type="GO" id="GO:0005886">
    <property type="term" value="C:plasma membrane"/>
    <property type="evidence" value="ECO:0007669"/>
    <property type="project" value="UniProtKB-SubCell"/>
</dbReference>
<dbReference type="EMBL" id="QRTC01000050">
    <property type="protein sequence ID" value="RGQ36870.1"/>
    <property type="molecule type" value="Genomic_DNA"/>
</dbReference>
<reference evidence="7 8" key="1">
    <citation type="submission" date="2018-08" db="EMBL/GenBank/DDBJ databases">
        <title>A genome reference for cultivated species of the human gut microbiota.</title>
        <authorList>
            <person name="Zou Y."/>
            <person name="Xue W."/>
            <person name="Luo G."/>
        </authorList>
    </citation>
    <scope>NUCLEOTIDE SEQUENCE [LARGE SCALE GENOMIC DNA]</scope>
    <source>
        <strain evidence="7 8">AF28-26</strain>
    </source>
</reference>
<evidence type="ECO:0000256" key="1">
    <source>
        <dbReference type="ARBA" id="ARBA00004651"/>
    </source>
</evidence>
<dbReference type="Pfam" id="PF01943">
    <property type="entry name" value="Polysacc_synt"/>
    <property type="match status" value="1"/>
</dbReference>
<gene>
    <name evidence="7" type="ORF">DWY99_11060</name>
</gene>
<feature type="transmembrane region" description="Helical" evidence="6">
    <location>
        <begin position="12"/>
        <end position="33"/>
    </location>
</feature>
<feature type="transmembrane region" description="Helical" evidence="6">
    <location>
        <begin position="408"/>
        <end position="427"/>
    </location>
</feature>
<dbReference type="AlphaFoldDB" id="A0A412AVF8"/>
<protein>
    <recommendedName>
        <fullName evidence="9">Polysaccharide biosynthesis protein C-terminal domain-containing protein</fullName>
    </recommendedName>
</protein>
<evidence type="ECO:0000256" key="5">
    <source>
        <dbReference type="ARBA" id="ARBA00023136"/>
    </source>
</evidence>
<feature type="transmembrane region" description="Helical" evidence="6">
    <location>
        <begin position="53"/>
        <end position="71"/>
    </location>
</feature>
<evidence type="ECO:0000256" key="3">
    <source>
        <dbReference type="ARBA" id="ARBA00022692"/>
    </source>
</evidence>
<keyword evidence="5 6" id="KW-0472">Membrane</keyword>
<feature type="transmembrane region" description="Helical" evidence="6">
    <location>
        <begin position="294"/>
        <end position="315"/>
    </location>
</feature>
<feature type="transmembrane region" description="Helical" evidence="6">
    <location>
        <begin position="112"/>
        <end position="129"/>
    </location>
</feature>
<proteinExistence type="predicted"/>